<evidence type="ECO:0000259" key="4">
    <source>
        <dbReference type="PROSITE" id="PS50110"/>
    </source>
</evidence>
<dbReference type="InterPro" id="IPR050469">
    <property type="entry name" value="Diguanylate_Cyclase"/>
</dbReference>
<dbReference type="CDD" id="cd01949">
    <property type="entry name" value="GGDEF"/>
    <property type="match status" value="1"/>
</dbReference>
<proteinExistence type="predicted"/>
<reference evidence="6" key="2">
    <citation type="submission" date="2013-04" db="EMBL/GenBank/DDBJ databases">
        <title>Genome sequence of Pseudoalteromonas undina.</title>
        <authorList>
            <person name="Xie B.-B."/>
            <person name="Rong J.-C."/>
            <person name="Qin Q.-L."/>
            <person name="Shu Y.-L."/>
            <person name="Zhang Y.-Z."/>
        </authorList>
    </citation>
    <scope>NUCLEOTIDE SEQUENCE</scope>
    <source>
        <strain evidence="6">NCIMB 2128</strain>
    </source>
</reference>
<organism evidence="6 7">
    <name type="scientific">Pseudoalteromonas undina</name>
    <dbReference type="NCBI Taxonomy" id="43660"/>
    <lineage>
        <taxon>Bacteria</taxon>
        <taxon>Pseudomonadati</taxon>
        <taxon>Pseudomonadota</taxon>
        <taxon>Gammaproteobacteria</taxon>
        <taxon>Alteromonadales</taxon>
        <taxon>Pseudoalteromonadaceae</taxon>
        <taxon>Pseudoalteromonas</taxon>
    </lineage>
</organism>
<sequence length="311" mass="34634">MINKAKILIVDDDALNRIILERTLSDEHEVYLVASGEEALTFVKHTQVDLIILDIMMPGMNGYDVLVELKESSLSHAIPIIFISANSSHEDEAKGLELGAMDYIVKPFCASIVKVRVRNQLLIKQKNDLLEMLASIDGLTEIPNRRYLDENLEREWRRSKRNNSSMCVLLIDIDHFKRYNDCYGHRAGDDCLKAVAQTLAAQCERGSDFVARYGGEEFVAVLPETNQQGAIAFANKLREAINDLNIEHNASLNASHITISIGIASSESSQAYTEKALLEEADSGLYNAKKSGRNAIELAPIGTCERLVCQH</sequence>
<evidence type="ECO:0000256" key="2">
    <source>
        <dbReference type="ARBA" id="ARBA00034247"/>
    </source>
</evidence>
<gene>
    <name evidence="6" type="ORF">PUND_10579</name>
</gene>
<feature type="modified residue" description="4-aspartylphosphate" evidence="3">
    <location>
        <position position="54"/>
    </location>
</feature>
<dbReference type="PROSITE" id="PS50110">
    <property type="entry name" value="RESPONSE_REGULATORY"/>
    <property type="match status" value="1"/>
</dbReference>
<dbReference type="InterPro" id="IPR029787">
    <property type="entry name" value="Nucleotide_cyclase"/>
</dbReference>
<dbReference type="EC" id="2.7.7.65" evidence="1"/>
<dbReference type="InterPro" id="IPR011006">
    <property type="entry name" value="CheY-like_superfamily"/>
</dbReference>
<evidence type="ECO:0000256" key="3">
    <source>
        <dbReference type="PROSITE-ProRule" id="PRU00169"/>
    </source>
</evidence>
<keyword evidence="3" id="KW-0597">Phosphoprotein</keyword>
<dbReference type="SMART" id="SM00267">
    <property type="entry name" value="GGDEF"/>
    <property type="match status" value="1"/>
</dbReference>
<dbReference type="SUPFAM" id="SSF52172">
    <property type="entry name" value="CheY-like"/>
    <property type="match status" value="1"/>
</dbReference>
<evidence type="ECO:0000313" key="7">
    <source>
        <dbReference type="Proteomes" id="UP000016534"/>
    </source>
</evidence>
<reference evidence="6" key="1">
    <citation type="journal article" date="2012" name="J. Bacteriol.">
        <title>Genome sequences of type strains of seven species of the marine bacterium Pseudoalteromonas.</title>
        <authorList>
            <person name="Xie B.B."/>
            <person name="Shu Y.L."/>
            <person name="Qin Q.L."/>
            <person name="Rong J.C."/>
            <person name="Zhang X.Y."/>
            <person name="Chen X.L."/>
            <person name="Shi M."/>
            <person name="He H.L."/>
            <person name="Zhou B.C."/>
            <person name="Zhang Y.Z."/>
        </authorList>
    </citation>
    <scope>NUCLEOTIDE SEQUENCE [LARGE SCALE GENOMIC DNA]</scope>
    <source>
        <strain evidence="6">NCIMB 2128</strain>
    </source>
</reference>
<protein>
    <recommendedName>
        <fullName evidence="1">diguanylate cyclase</fullName>
        <ecNumber evidence="1">2.7.7.65</ecNumber>
    </recommendedName>
</protein>
<feature type="domain" description="Response regulatory" evidence="4">
    <location>
        <begin position="6"/>
        <end position="121"/>
    </location>
</feature>
<feature type="domain" description="GGDEF" evidence="5">
    <location>
        <begin position="164"/>
        <end position="301"/>
    </location>
</feature>
<dbReference type="InterPro" id="IPR000160">
    <property type="entry name" value="GGDEF_dom"/>
</dbReference>
<comment type="caution">
    <text evidence="6">The sequence shown here is derived from an EMBL/GenBank/DDBJ whole genome shotgun (WGS) entry which is preliminary data.</text>
</comment>
<dbReference type="Pfam" id="PF00072">
    <property type="entry name" value="Response_reg"/>
    <property type="match status" value="1"/>
</dbReference>
<dbReference type="SUPFAM" id="SSF55073">
    <property type="entry name" value="Nucleotide cyclase"/>
    <property type="match status" value="1"/>
</dbReference>
<evidence type="ECO:0000259" key="5">
    <source>
        <dbReference type="PROSITE" id="PS50887"/>
    </source>
</evidence>
<keyword evidence="7" id="KW-1185">Reference proteome</keyword>
<dbReference type="PROSITE" id="PS50887">
    <property type="entry name" value="GGDEF"/>
    <property type="match status" value="1"/>
</dbReference>
<dbReference type="SMART" id="SM00448">
    <property type="entry name" value="REC"/>
    <property type="match status" value="1"/>
</dbReference>
<evidence type="ECO:0000313" key="6">
    <source>
        <dbReference type="EMBL" id="ERG60787.1"/>
    </source>
</evidence>
<dbReference type="Gene3D" id="3.30.70.270">
    <property type="match status" value="1"/>
</dbReference>
<dbReference type="NCBIfam" id="TIGR00254">
    <property type="entry name" value="GGDEF"/>
    <property type="match status" value="1"/>
</dbReference>
<dbReference type="InterPro" id="IPR001789">
    <property type="entry name" value="Sig_transdc_resp-reg_receiver"/>
</dbReference>
<name>A0ABN0NHX3_9GAMM</name>
<evidence type="ECO:0000256" key="1">
    <source>
        <dbReference type="ARBA" id="ARBA00012528"/>
    </source>
</evidence>
<comment type="catalytic activity">
    <reaction evidence="2">
        <text>2 GTP = 3',3'-c-di-GMP + 2 diphosphate</text>
        <dbReference type="Rhea" id="RHEA:24898"/>
        <dbReference type="ChEBI" id="CHEBI:33019"/>
        <dbReference type="ChEBI" id="CHEBI:37565"/>
        <dbReference type="ChEBI" id="CHEBI:58805"/>
        <dbReference type="EC" id="2.7.7.65"/>
    </reaction>
</comment>
<dbReference type="PANTHER" id="PTHR45138:SF9">
    <property type="entry name" value="DIGUANYLATE CYCLASE DGCM-RELATED"/>
    <property type="match status" value="1"/>
</dbReference>
<dbReference type="PANTHER" id="PTHR45138">
    <property type="entry name" value="REGULATORY COMPONENTS OF SENSORY TRANSDUCTION SYSTEM"/>
    <property type="match status" value="1"/>
</dbReference>
<dbReference type="InterPro" id="IPR043128">
    <property type="entry name" value="Rev_trsase/Diguanyl_cyclase"/>
</dbReference>
<dbReference type="Proteomes" id="UP000016534">
    <property type="component" value="Unassembled WGS sequence"/>
</dbReference>
<dbReference type="Gene3D" id="3.40.50.2300">
    <property type="match status" value="1"/>
</dbReference>
<dbReference type="EMBL" id="AHCF02000018">
    <property type="protein sequence ID" value="ERG60787.1"/>
    <property type="molecule type" value="Genomic_DNA"/>
</dbReference>
<accession>A0ABN0NHX3</accession>
<dbReference type="Pfam" id="PF00990">
    <property type="entry name" value="GGDEF"/>
    <property type="match status" value="1"/>
</dbReference>